<evidence type="ECO:0000313" key="6">
    <source>
        <dbReference type="Proteomes" id="UP000189911"/>
    </source>
</evidence>
<dbReference type="InterPro" id="IPR002889">
    <property type="entry name" value="WSC_carb-bd"/>
</dbReference>
<keyword evidence="6" id="KW-1185">Reference proteome</keyword>
<evidence type="ECO:0000256" key="1">
    <source>
        <dbReference type="SAM" id="MobiDB-lite"/>
    </source>
</evidence>
<feature type="region of interest" description="Disordered" evidence="1">
    <location>
        <begin position="133"/>
        <end position="213"/>
    </location>
</feature>
<name>A0A1G4K9V7_9SACH</name>
<dbReference type="Proteomes" id="UP000189911">
    <property type="component" value="Chromosome F"/>
</dbReference>
<feature type="region of interest" description="Disordered" evidence="1">
    <location>
        <begin position="347"/>
        <end position="370"/>
    </location>
</feature>
<feature type="compositionally biased region" description="Polar residues" evidence="1">
    <location>
        <begin position="347"/>
        <end position="368"/>
    </location>
</feature>
<reference evidence="6" key="1">
    <citation type="submission" date="2016-03" db="EMBL/GenBank/DDBJ databases">
        <authorList>
            <person name="Devillers Hugo."/>
        </authorList>
    </citation>
    <scope>NUCLEOTIDE SEQUENCE [LARGE SCALE GENOMIC DNA]</scope>
</reference>
<keyword evidence="2" id="KW-1133">Transmembrane helix</keyword>
<keyword evidence="3" id="KW-0732">Signal</keyword>
<feature type="transmembrane region" description="Helical" evidence="2">
    <location>
        <begin position="380"/>
        <end position="403"/>
    </location>
</feature>
<feature type="domain" description="WSC" evidence="4">
    <location>
        <begin position="26"/>
        <end position="111"/>
    </location>
</feature>
<evidence type="ECO:0000256" key="3">
    <source>
        <dbReference type="SAM" id="SignalP"/>
    </source>
</evidence>
<evidence type="ECO:0000256" key="2">
    <source>
        <dbReference type="SAM" id="Phobius"/>
    </source>
</evidence>
<protein>
    <submittedName>
        <fullName evidence="5">LANO_0F09164g1_1</fullName>
    </submittedName>
</protein>
<keyword evidence="2" id="KW-0812">Transmembrane</keyword>
<evidence type="ECO:0000259" key="4">
    <source>
        <dbReference type="PROSITE" id="PS51212"/>
    </source>
</evidence>
<evidence type="ECO:0000313" key="5">
    <source>
        <dbReference type="EMBL" id="SCV00908.1"/>
    </source>
</evidence>
<feature type="chain" id="PRO_5009236425" evidence="3">
    <location>
        <begin position="28"/>
        <end position="524"/>
    </location>
</feature>
<feature type="region of interest" description="Disordered" evidence="1">
    <location>
        <begin position="444"/>
        <end position="482"/>
    </location>
</feature>
<keyword evidence="2" id="KW-0472">Membrane</keyword>
<dbReference type="AlphaFoldDB" id="A0A1G4K9V7"/>
<accession>A0A1G4K9V7</accession>
<dbReference type="CDD" id="cd12087">
    <property type="entry name" value="TM_EGFR-like"/>
    <property type="match status" value="1"/>
</dbReference>
<organism evidence="5 6">
    <name type="scientific">Lachancea nothofagi CBS 11611</name>
    <dbReference type="NCBI Taxonomy" id="1266666"/>
    <lineage>
        <taxon>Eukaryota</taxon>
        <taxon>Fungi</taxon>
        <taxon>Dikarya</taxon>
        <taxon>Ascomycota</taxon>
        <taxon>Saccharomycotina</taxon>
        <taxon>Saccharomycetes</taxon>
        <taxon>Saccharomycetales</taxon>
        <taxon>Saccharomycetaceae</taxon>
        <taxon>Lachancea</taxon>
    </lineage>
</organism>
<sequence length="524" mass="53369">MNCGNRGPASWIITVLLWVHLVSLTGATQTYCSSQNTGSTPANYDLYQSNGLCSGHCSGYSYAVVQGYDCWCSNDEPTTKDSVGDCSSACPGYGYEQCGESDKGLFGYIYLGTSSLTTSSGSSSSTSSFVSSSSSSSSSISNSPSSSSSSSSFPSTLPVSSTTSSSSSSLSASASPSSSSTSSLAGSSSTTPSSSSNTPISSSSSGWSSSAPSSSSMKSSLISSSTAVSSSVMSSSSSSTSLSSSSTSTSSSSTSTSSSSISTASASTSSSSSSASTSSSSILSERTSSSSTSMSSPSSSYSPSTSSDGLLTSLLYSVQTVTASPTAGGSSSDYVLTTQVITTIYSTPTGQTSSGTNSNHTSPQNSGSDAKGFWAPPGKIAGTFVAVGVVVACLALFVLLFWYRRRHRKDEDFERRYNDVVAPVCSNASIGPASTASPNGFIYADEKGIQGAPPSSEKNDKRISQTTSLADSESGAVPEDGPVVVDQRLDPRQMFMMQWENGGSKVSLADDVDYSRKVLRVINE</sequence>
<gene>
    <name evidence="5" type="ORF">LANO_0F09164G</name>
</gene>
<proteinExistence type="predicted"/>
<feature type="region of interest" description="Disordered" evidence="1">
    <location>
        <begin position="236"/>
        <end position="304"/>
    </location>
</feature>
<dbReference type="PROSITE" id="PS51212">
    <property type="entry name" value="WSC"/>
    <property type="match status" value="1"/>
</dbReference>
<dbReference type="OrthoDB" id="2537459at2759"/>
<dbReference type="SMART" id="SM00321">
    <property type="entry name" value="WSC"/>
    <property type="match status" value="1"/>
</dbReference>
<dbReference type="EMBL" id="LT598452">
    <property type="protein sequence ID" value="SCV00908.1"/>
    <property type="molecule type" value="Genomic_DNA"/>
</dbReference>
<feature type="signal peptide" evidence="3">
    <location>
        <begin position="1"/>
        <end position="27"/>
    </location>
</feature>